<feature type="signal peptide" evidence="1">
    <location>
        <begin position="1"/>
        <end position="21"/>
    </location>
</feature>
<accession>A0A8S4QGL5</accession>
<keyword evidence="1" id="KW-0732">Signal</keyword>
<protein>
    <submittedName>
        <fullName evidence="2">Jg9414 protein</fullName>
    </submittedName>
</protein>
<dbReference type="Proteomes" id="UP000838756">
    <property type="component" value="Unassembled WGS sequence"/>
</dbReference>
<proteinExistence type="predicted"/>
<evidence type="ECO:0000256" key="1">
    <source>
        <dbReference type="SAM" id="SignalP"/>
    </source>
</evidence>
<keyword evidence="3" id="KW-1185">Reference proteome</keyword>
<gene>
    <name evidence="2" type="primary">jg9414</name>
    <name evidence="2" type="ORF">PAEG_LOCUS1104</name>
</gene>
<name>A0A8S4QGL5_9NEOP</name>
<evidence type="ECO:0000313" key="2">
    <source>
        <dbReference type="EMBL" id="CAH2208496.1"/>
    </source>
</evidence>
<dbReference type="AlphaFoldDB" id="A0A8S4QGL5"/>
<organism evidence="2 3">
    <name type="scientific">Pararge aegeria aegeria</name>
    <dbReference type="NCBI Taxonomy" id="348720"/>
    <lineage>
        <taxon>Eukaryota</taxon>
        <taxon>Metazoa</taxon>
        <taxon>Ecdysozoa</taxon>
        <taxon>Arthropoda</taxon>
        <taxon>Hexapoda</taxon>
        <taxon>Insecta</taxon>
        <taxon>Pterygota</taxon>
        <taxon>Neoptera</taxon>
        <taxon>Endopterygota</taxon>
        <taxon>Lepidoptera</taxon>
        <taxon>Glossata</taxon>
        <taxon>Ditrysia</taxon>
        <taxon>Papilionoidea</taxon>
        <taxon>Nymphalidae</taxon>
        <taxon>Satyrinae</taxon>
        <taxon>Satyrini</taxon>
        <taxon>Parargina</taxon>
        <taxon>Pararge</taxon>
    </lineage>
</organism>
<comment type="caution">
    <text evidence="2">The sequence shown here is derived from an EMBL/GenBank/DDBJ whole genome shotgun (WGS) entry which is preliminary data.</text>
</comment>
<evidence type="ECO:0000313" key="3">
    <source>
        <dbReference type="Proteomes" id="UP000838756"/>
    </source>
</evidence>
<feature type="chain" id="PRO_5035721197" evidence="1">
    <location>
        <begin position="22"/>
        <end position="131"/>
    </location>
</feature>
<sequence>AAARLLAVLELLLTRPPLEEAHECTEESEAWEEVDDRGEGGAVGEGRFRERDLLALLEALPLQDMIARILLFVRTKTYVLQWTSISCHDDDDDVDAFHGVFMKLTVSKEIPQRIRRSSRKSSRLLNSYLCN</sequence>
<dbReference type="EMBL" id="CAKXAJ010003728">
    <property type="protein sequence ID" value="CAH2208496.1"/>
    <property type="molecule type" value="Genomic_DNA"/>
</dbReference>
<feature type="non-terminal residue" evidence="2">
    <location>
        <position position="1"/>
    </location>
</feature>
<reference evidence="2" key="1">
    <citation type="submission" date="2022-03" db="EMBL/GenBank/DDBJ databases">
        <authorList>
            <person name="Lindestad O."/>
        </authorList>
    </citation>
    <scope>NUCLEOTIDE SEQUENCE</scope>
</reference>